<evidence type="ECO:0000256" key="4">
    <source>
        <dbReference type="SAM" id="MobiDB-lite"/>
    </source>
</evidence>
<dbReference type="InterPro" id="IPR051601">
    <property type="entry name" value="Serine_prot/Carboxylest_S33"/>
</dbReference>
<dbReference type="PROSITE" id="PS50158">
    <property type="entry name" value="ZF_CCHC"/>
    <property type="match status" value="1"/>
</dbReference>
<dbReference type="InterPro" id="IPR026960">
    <property type="entry name" value="RVT-Znf"/>
</dbReference>
<dbReference type="SUPFAM" id="SSF56219">
    <property type="entry name" value="DNase I-like"/>
    <property type="match status" value="1"/>
</dbReference>
<dbReference type="GO" id="GO:0016787">
    <property type="term" value="F:hydrolase activity"/>
    <property type="evidence" value="ECO:0007669"/>
    <property type="project" value="UniProtKB-KW"/>
</dbReference>
<dbReference type="PANTHER" id="PTHR43248:SF14">
    <property type="entry name" value="ALPHA_BETA-HYDROLASES SUPERFAMILY PROTEIN"/>
    <property type="match status" value="1"/>
</dbReference>
<name>A0A445D720_ARAHY</name>
<keyword evidence="3" id="KW-0479">Metal-binding</keyword>
<keyword evidence="3" id="KW-0863">Zinc-finger</keyword>
<dbReference type="InterPro" id="IPR001878">
    <property type="entry name" value="Znf_CCHC"/>
</dbReference>
<feature type="region of interest" description="Disordered" evidence="4">
    <location>
        <begin position="572"/>
        <end position="634"/>
    </location>
</feature>
<keyword evidence="7" id="KW-1185">Reference proteome</keyword>
<proteinExistence type="inferred from homology"/>
<comment type="caution">
    <text evidence="6">The sequence shown here is derived from an EMBL/GenBank/DDBJ whole genome shotgun (WGS) entry which is preliminary data.</text>
</comment>
<accession>A0A445D720</accession>
<evidence type="ECO:0000256" key="2">
    <source>
        <dbReference type="ARBA" id="ARBA00022801"/>
    </source>
</evidence>
<feature type="compositionally biased region" description="Basic and acidic residues" evidence="4">
    <location>
        <begin position="701"/>
        <end position="714"/>
    </location>
</feature>
<feature type="compositionally biased region" description="Basic and acidic residues" evidence="4">
    <location>
        <begin position="596"/>
        <end position="622"/>
    </location>
</feature>
<dbReference type="STRING" id="3818.A0A445D720"/>
<dbReference type="AlphaFoldDB" id="A0A445D720"/>
<dbReference type="InterPro" id="IPR036691">
    <property type="entry name" value="Endo/exonu/phosph_ase_sf"/>
</dbReference>
<dbReference type="Pfam" id="PF13966">
    <property type="entry name" value="zf-RVT"/>
    <property type="match status" value="1"/>
</dbReference>
<keyword evidence="2" id="KW-0378">Hydrolase</keyword>
<dbReference type="InterPro" id="IPR025836">
    <property type="entry name" value="Zn_knuckle_CX2CX4HX4C"/>
</dbReference>
<evidence type="ECO:0000313" key="7">
    <source>
        <dbReference type="Proteomes" id="UP000289738"/>
    </source>
</evidence>
<dbReference type="Pfam" id="PF14392">
    <property type="entry name" value="zf-CCHC_4"/>
    <property type="match status" value="1"/>
</dbReference>
<gene>
    <name evidence="6" type="ORF">Ahy_A05g024771</name>
</gene>
<dbReference type="Pfam" id="PF14111">
    <property type="entry name" value="DUF4283"/>
    <property type="match status" value="1"/>
</dbReference>
<protein>
    <recommendedName>
        <fullName evidence="5">CCHC-type domain-containing protein</fullName>
    </recommendedName>
</protein>
<dbReference type="GO" id="GO:0003676">
    <property type="term" value="F:nucleic acid binding"/>
    <property type="evidence" value="ECO:0007669"/>
    <property type="project" value="InterPro"/>
</dbReference>
<evidence type="ECO:0000256" key="3">
    <source>
        <dbReference type="PROSITE-ProRule" id="PRU00047"/>
    </source>
</evidence>
<dbReference type="PANTHER" id="PTHR43248">
    <property type="entry name" value="2-SUCCINYL-6-HYDROXY-2,4-CYCLOHEXADIENE-1-CARBOXYLATE SYNTHASE"/>
    <property type="match status" value="1"/>
</dbReference>
<dbReference type="SUPFAM" id="SSF53474">
    <property type="entry name" value="alpha/beta-Hydrolases"/>
    <property type="match status" value="1"/>
</dbReference>
<feature type="region of interest" description="Disordered" evidence="4">
    <location>
        <begin position="1053"/>
        <end position="1078"/>
    </location>
</feature>
<evidence type="ECO:0000259" key="5">
    <source>
        <dbReference type="PROSITE" id="PS50158"/>
    </source>
</evidence>
<feature type="region of interest" description="Disordered" evidence="4">
    <location>
        <begin position="699"/>
        <end position="746"/>
    </location>
</feature>
<dbReference type="Pfam" id="PF12697">
    <property type="entry name" value="Abhydrolase_6"/>
    <property type="match status" value="1"/>
</dbReference>
<dbReference type="GO" id="GO:0008270">
    <property type="term" value="F:zinc ion binding"/>
    <property type="evidence" value="ECO:0007669"/>
    <property type="project" value="UniProtKB-KW"/>
</dbReference>
<comment type="similarity">
    <text evidence="1">Belongs to the peptidase S33 family.</text>
</comment>
<feature type="compositionally biased region" description="Basic and acidic residues" evidence="4">
    <location>
        <begin position="795"/>
        <end position="810"/>
    </location>
</feature>
<evidence type="ECO:0000313" key="6">
    <source>
        <dbReference type="EMBL" id="RYR58911.1"/>
    </source>
</evidence>
<sequence>MPLASNCSPCCAAAPRAAAATVSQRRPRRLPNAWSNSKATYPFLRLSENEKFNVSRLAVTHTSWRVKDRTISMALVSDTLGQREDVASSSSILAYELIQGANVRWNSVLDKSIPDPPTAVFLHGILGCRKNWGTFAKRMAKEFPTWQFLLVDLRCHGDSASINKRGPHTVASAALDVLKLVRKLRITPRVLVGHSFGGKVVLSMVDQAAKPLARPVRVWVLDATPGKVRAGGDGEDHPAELISLLSTLPREVSSKRDIVKALTQQGFSNDVAQWVVTNLRPTNSFGLRSSGFSWVFDLRGIAEMYQSYEETNLWYLLKIVEDIPRGVHMNFLKAERSLHRWALEDLQRIHAAEELASEEGGGVEMHVLEDAGHWVISDKEIKFKTYRNALLRMWENPQGVAVTDIGWKKMLFSFKDRKKRLQIMQNGPWSVKGNMVNLRLWREGESVFEVDHDYIEFWIQVHGIPHDFMEKETGILIGEMLGVLVEAEEPKTDGVLRRTYLRIRVSINITKALPTVFWLDRENLPPLWVFFKYERLPDSYCFNCGILGHEKKTCKNPTAACWDPTKKKYALGLGVSQGRPGPTMGGGTSEQGGWRQDGEEQAREQRNPERESSEERSSEESRFMAQRVSQQKIREESVWENQMRREEEMADAEEQVEEVPRIPDFQEEGDTQQDLGATYKISNLIKEIRERKNEWANIQKAQKEERRNEAKESDGNGQTREIGPRTGALYQQARKGEGSGLNRYTTEGEEVNSYIIGERQMGPGNREKETIGQELKRLMLARKWNEQACETRIKEKENQELMKGGKEKNALRNPSEEAQNSKQKGVDQQDKQGENIYYVELASDEDEDKGKEAQTDWETRLGVFVYGNPVFQKRRRLWQELTVSNRSREEPQAFLGDFNDILNQDEKVGLHPRPRIYLNTFRRFVDENRLMDIDLKGSRYTWYSNPRNNFVTRERLDRVLVNWKWLNIHQNVILRAAPAISSDHCALILEIQPRDRIKKEFKFEAFWAEYEECEEVVRRSWEQDEQMHKGVEGVEQEKERRTVLSQIRIPRSKGGERYKGSGNDRQSFDKPELEGGMGEDLEVTGSRKAVHGILPVNTKLHQRKSAPTPMCSICHEQEETIEHMLLLCPWTRAVWFGSSLQIVPMAIMWDPLKNG</sequence>
<evidence type="ECO:0000256" key="1">
    <source>
        <dbReference type="ARBA" id="ARBA00010088"/>
    </source>
</evidence>
<dbReference type="InterPro" id="IPR025558">
    <property type="entry name" value="DUF4283"/>
</dbReference>
<dbReference type="InterPro" id="IPR000073">
    <property type="entry name" value="AB_hydrolase_1"/>
</dbReference>
<dbReference type="InterPro" id="IPR029058">
    <property type="entry name" value="AB_hydrolase_fold"/>
</dbReference>
<organism evidence="6 7">
    <name type="scientific">Arachis hypogaea</name>
    <name type="common">Peanut</name>
    <dbReference type="NCBI Taxonomy" id="3818"/>
    <lineage>
        <taxon>Eukaryota</taxon>
        <taxon>Viridiplantae</taxon>
        <taxon>Streptophyta</taxon>
        <taxon>Embryophyta</taxon>
        <taxon>Tracheophyta</taxon>
        <taxon>Spermatophyta</taxon>
        <taxon>Magnoliopsida</taxon>
        <taxon>eudicotyledons</taxon>
        <taxon>Gunneridae</taxon>
        <taxon>Pentapetalae</taxon>
        <taxon>rosids</taxon>
        <taxon>fabids</taxon>
        <taxon>Fabales</taxon>
        <taxon>Fabaceae</taxon>
        <taxon>Papilionoideae</taxon>
        <taxon>50 kb inversion clade</taxon>
        <taxon>dalbergioids sensu lato</taxon>
        <taxon>Dalbergieae</taxon>
        <taxon>Pterocarpus clade</taxon>
        <taxon>Arachis</taxon>
    </lineage>
</organism>
<dbReference type="Proteomes" id="UP000289738">
    <property type="component" value="Chromosome A05"/>
</dbReference>
<dbReference type="Gene3D" id="3.60.10.10">
    <property type="entry name" value="Endonuclease/exonuclease/phosphatase"/>
    <property type="match status" value="1"/>
</dbReference>
<feature type="region of interest" description="Disordered" evidence="4">
    <location>
        <begin position="795"/>
        <end position="830"/>
    </location>
</feature>
<reference evidence="6 7" key="1">
    <citation type="submission" date="2019-01" db="EMBL/GenBank/DDBJ databases">
        <title>Sequencing of cultivated peanut Arachis hypogaea provides insights into genome evolution and oil improvement.</title>
        <authorList>
            <person name="Chen X."/>
        </authorList>
    </citation>
    <scope>NUCLEOTIDE SEQUENCE [LARGE SCALE GENOMIC DNA]</scope>
    <source>
        <strain evidence="7">cv. Fuhuasheng</strain>
        <tissue evidence="6">Leaves</tissue>
    </source>
</reference>
<keyword evidence="3" id="KW-0862">Zinc</keyword>
<dbReference type="EMBL" id="SDMP01000005">
    <property type="protein sequence ID" value="RYR58911.1"/>
    <property type="molecule type" value="Genomic_DNA"/>
</dbReference>
<dbReference type="Gene3D" id="3.40.50.1820">
    <property type="entry name" value="alpha/beta hydrolase"/>
    <property type="match status" value="1"/>
</dbReference>
<feature type="domain" description="CCHC-type" evidence="5">
    <location>
        <begin position="541"/>
        <end position="556"/>
    </location>
</feature>